<dbReference type="OrthoDB" id="999695at2759"/>
<sequence>MIDPGTAATVLVAPPEAQVQLKPLPEYINKYIVSERPRPDGRIDKYYRHKELHLNFRSLAEVERHESKGIYPGYLKKKNENEDQIGLHEPFLTGMHILEEQCHMMEPCNNMHMPNLATASAPKETTGYIIEATPVSMVPREPQAPTRKRRYNKKYRHKERNITLRSLLEVKRYETDGILPVRGKKKKESNKQSESLAPLLLLTYRETGEQKEELEASTMERINSENMHVSNLIASTSTAPKGRRGRKRKMKTVNDEAAPIDIPINDEATLIDVPINDEDAPVDGPIINEAGLIDVPITYVENFGDLGR</sequence>
<dbReference type="Proteomes" id="UP000239757">
    <property type="component" value="Unassembled WGS sequence"/>
</dbReference>
<name>A0A2P5YHR1_GOSBA</name>
<accession>A0A2P5YHR1</accession>
<organism evidence="1 2">
    <name type="scientific">Gossypium barbadense</name>
    <name type="common">Sea Island cotton</name>
    <name type="synonym">Hibiscus barbadensis</name>
    <dbReference type="NCBI Taxonomy" id="3634"/>
    <lineage>
        <taxon>Eukaryota</taxon>
        <taxon>Viridiplantae</taxon>
        <taxon>Streptophyta</taxon>
        <taxon>Embryophyta</taxon>
        <taxon>Tracheophyta</taxon>
        <taxon>Spermatophyta</taxon>
        <taxon>Magnoliopsida</taxon>
        <taxon>eudicotyledons</taxon>
        <taxon>Gunneridae</taxon>
        <taxon>Pentapetalae</taxon>
        <taxon>rosids</taxon>
        <taxon>malvids</taxon>
        <taxon>Malvales</taxon>
        <taxon>Malvaceae</taxon>
        <taxon>Malvoideae</taxon>
        <taxon>Gossypium</taxon>
    </lineage>
</organism>
<dbReference type="EMBL" id="KZ663190">
    <property type="protein sequence ID" value="PPS15137.1"/>
    <property type="molecule type" value="Genomic_DNA"/>
</dbReference>
<reference evidence="1 2" key="1">
    <citation type="submission" date="2015-01" db="EMBL/GenBank/DDBJ databases">
        <title>Genome of allotetraploid Gossypium barbadense reveals genomic plasticity and fiber elongation in cotton evolution.</title>
        <authorList>
            <person name="Chen X."/>
            <person name="Liu X."/>
            <person name="Zhao B."/>
            <person name="Zheng H."/>
            <person name="Hu Y."/>
            <person name="Lu G."/>
            <person name="Yang C."/>
            <person name="Chen J."/>
            <person name="Shan C."/>
            <person name="Zhang L."/>
            <person name="Zhou Y."/>
            <person name="Wang L."/>
            <person name="Guo W."/>
            <person name="Bai Y."/>
            <person name="Ruan J."/>
            <person name="Shangguan X."/>
            <person name="Mao Y."/>
            <person name="Jiang J."/>
            <person name="Zhu Y."/>
            <person name="Lei J."/>
            <person name="Kang H."/>
            <person name="Chen S."/>
            <person name="He X."/>
            <person name="Wang R."/>
            <person name="Wang Y."/>
            <person name="Chen J."/>
            <person name="Wang L."/>
            <person name="Yu S."/>
            <person name="Wang B."/>
            <person name="Wei J."/>
            <person name="Song S."/>
            <person name="Lu X."/>
            <person name="Gao Z."/>
            <person name="Gu W."/>
            <person name="Deng X."/>
            <person name="Ma D."/>
            <person name="Wang S."/>
            <person name="Liang W."/>
            <person name="Fang L."/>
            <person name="Cai C."/>
            <person name="Zhu X."/>
            <person name="Zhou B."/>
            <person name="Zhang Y."/>
            <person name="Chen Z."/>
            <person name="Xu S."/>
            <person name="Zhu R."/>
            <person name="Wang S."/>
            <person name="Zhang T."/>
            <person name="Zhao G."/>
        </authorList>
    </citation>
    <scope>NUCLEOTIDE SEQUENCE [LARGE SCALE GENOMIC DNA]</scope>
    <source>
        <strain evidence="2">cv. Xinhai21</strain>
        <tissue evidence="1">Leaf</tissue>
    </source>
</reference>
<protein>
    <submittedName>
        <fullName evidence="1">Uncharacterized protein</fullName>
    </submittedName>
</protein>
<dbReference type="AlphaFoldDB" id="A0A2P5YHR1"/>
<gene>
    <name evidence="1" type="ORF">GOBAR_AA05460</name>
</gene>
<evidence type="ECO:0000313" key="2">
    <source>
        <dbReference type="Proteomes" id="UP000239757"/>
    </source>
</evidence>
<proteinExistence type="predicted"/>
<evidence type="ECO:0000313" key="1">
    <source>
        <dbReference type="EMBL" id="PPS15137.1"/>
    </source>
</evidence>